<gene>
    <name evidence="1" type="ORF">SAMN05216270_11390</name>
</gene>
<dbReference type="OrthoDB" id="1365577at2"/>
<dbReference type="RefSeq" id="WP_091039071.1">
    <property type="nucleotide sequence ID" value="NZ_FNAD01000013.1"/>
</dbReference>
<dbReference type="Proteomes" id="UP000198949">
    <property type="component" value="Unassembled WGS sequence"/>
</dbReference>
<accession>A0A1G7ADS6</accession>
<reference evidence="2" key="1">
    <citation type="submission" date="2016-10" db="EMBL/GenBank/DDBJ databases">
        <authorList>
            <person name="Varghese N."/>
            <person name="Submissions S."/>
        </authorList>
    </citation>
    <scope>NUCLEOTIDE SEQUENCE [LARGE SCALE GENOMIC DNA]</scope>
    <source>
        <strain evidence="2">CGMCC 4.3516</strain>
    </source>
</reference>
<name>A0A1G7ADS6_9ACTN</name>
<organism evidence="1 2">
    <name type="scientific">Glycomyces harbinensis</name>
    <dbReference type="NCBI Taxonomy" id="58114"/>
    <lineage>
        <taxon>Bacteria</taxon>
        <taxon>Bacillati</taxon>
        <taxon>Actinomycetota</taxon>
        <taxon>Actinomycetes</taxon>
        <taxon>Glycomycetales</taxon>
        <taxon>Glycomycetaceae</taxon>
        <taxon>Glycomyces</taxon>
    </lineage>
</organism>
<sequence length="179" mass="20014">MTGSSADGKRRFLVQHDYGMGALLWWIDARSAREILETFAEVEVVENAESIERALADSLEVVDVDAAEVVAGLSRRPSEQRDHPDFGKLAGRPVVHLRRPPAPEFGDRSVYFFEVESDGRRLRQVEIGEDGVAVKSTPDDWLFDPPVVDLFAPETAAWEIGRDEFEAAWRTAAPMPSDF</sequence>
<dbReference type="EMBL" id="FNAD01000013">
    <property type="protein sequence ID" value="SDE13088.1"/>
    <property type="molecule type" value="Genomic_DNA"/>
</dbReference>
<protein>
    <submittedName>
        <fullName evidence="1">Uncharacterized protein</fullName>
    </submittedName>
</protein>
<keyword evidence="2" id="KW-1185">Reference proteome</keyword>
<proteinExistence type="predicted"/>
<evidence type="ECO:0000313" key="1">
    <source>
        <dbReference type="EMBL" id="SDE13088.1"/>
    </source>
</evidence>
<dbReference type="AlphaFoldDB" id="A0A1G7ADS6"/>
<evidence type="ECO:0000313" key="2">
    <source>
        <dbReference type="Proteomes" id="UP000198949"/>
    </source>
</evidence>
<dbReference type="STRING" id="58114.SAMN05216270_11390"/>